<evidence type="ECO:0000313" key="1">
    <source>
        <dbReference type="EMBL" id="AUD05752.1"/>
    </source>
</evidence>
<gene>
    <name evidence="1" type="ORF">CWM47_30245</name>
</gene>
<organism evidence="1 2">
    <name type="scientific">Spirosoma pollinicola</name>
    <dbReference type="NCBI Taxonomy" id="2057025"/>
    <lineage>
        <taxon>Bacteria</taxon>
        <taxon>Pseudomonadati</taxon>
        <taxon>Bacteroidota</taxon>
        <taxon>Cytophagia</taxon>
        <taxon>Cytophagales</taxon>
        <taxon>Cytophagaceae</taxon>
        <taxon>Spirosoma</taxon>
    </lineage>
</organism>
<accession>A0A2K8Z799</accession>
<dbReference type="KEGG" id="spir:CWM47_30245"/>
<dbReference type="AlphaFoldDB" id="A0A2K8Z799"/>
<dbReference type="Gene3D" id="3.40.50.2000">
    <property type="entry name" value="Glycogen Phosphorylase B"/>
    <property type="match status" value="1"/>
</dbReference>
<protein>
    <submittedName>
        <fullName evidence="1">Teichuronic acid biosynthesis glycosyltransferase tuaH</fullName>
    </submittedName>
</protein>
<dbReference type="EMBL" id="CP025096">
    <property type="protein sequence ID" value="AUD05752.1"/>
    <property type="molecule type" value="Genomic_DNA"/>
</dbReference>
<keyword evidence="1" id="KW-0808">Transferase</keyword>
<dbReference type="SUPFAM" id="SSF53756">
    <property type="entry name" value="UDP-Glycosyltransferase/glycogen phosphorylase"/>
    <property type="match status" value="1"/>
</dbReference>
<name>A0A2K8Z799_9BACT</name>
<proteinExistence type="predicted"/>
<reference evidence="1 2" key="1">
    <citation type="submission" date="2017-11" db="EMBL/GenBank/DDBJ databases">
        <title>Taxonomic description and genome sequences of Spirosoma HA7 sp. nov., isolated from pollen microhabitat of Corylus avellana.</title>
        <authorList>
            <person name="Ambika Manirajan B."/>
            <person name="Suarez C."/>
            <person name="Ratering S."/>
            <person name="Geissler-Plaum R."/>
            <person name="Cardinale M."/>
            <person name="Sylvia S."/>
        </authorList>
    </citation>
    <scope>NUCLEOTIDE SEQUENCE [LARGE SCALE GENOMIC DNA]</scope>
    <source>
        <strain evidence="1 2">HA7</strain>
    </source>
</reference>
<dbReference type="Pfam" id="PF13692">
    <property type="entry name" value="Glyco_trans_1_4"/>
    <property type="match status" value="1"/>
</dbReference>
<dbReference type="Proteomes" id="UP000232883">
    <property type="component" value="Chromosome"/>
</dbReference>
<dbReference type="PANTHER" id="PTHR12526">
    <property type="entry name" value="GLYCOSYLTRANSFERASE"/>
    <property type="match status" value="1"/>
</dbReference>
<dbReference type="Gene3D" id="3.40.50.11010">
    <property type="match status" value="1"/>
</dbReference>
<sequence length="409" mass="46150">MLKGHDIVGVGLLNWENDYTKSTMQLLSELSGDNQVLFVNYACTVKDIWQYFRKQKQIPLAQVIGYKDRLSCHQLDDGREVYVLIPPPMLPINQLRPGWLYNALLRWNTHRITKSTRRAMQRLGFKTPIVLNALHPTVGIGMAGKLSEKALVYYCYDAIEAETWSRAHGQVAEEQLLQQADAVITSSNSLYTSKRRLQPNCFLVENGVDIPLFRRANVSRINRESKTIGYIGSIDNRLDIDLLERCFHQFPDFRFLFVGRVPDPALAQRLGRFSNVMLAGSQPPSSLPEFLTKMDVGLIPFYLNEQTKAIYPLKINEYLAAGLPVVSTNFTDLTAFEPVVSISPSADEFIAAIEAALVETNPDLPKQRLLFAEANSWENRGRQFGEVLANVLAQKSTLSPNTVVPDYIV</sequence>
<dbReference type="GO" id="GO:0016740">
    <property type="term" value="F:transferase activity"/>
    <property type="evidence" value="ECO:0007669"/>
    <property type="project" value="UniProtKB-KW"/>
</dbReference>
<keyword evidence="2" id="KW-1185">Reference proteome</keyword>
<evidence type="ECO:0000313" key="2">
    <source>
        <dbReference type="Proteomes" id="UP000232883"/>
    </source>
</evidence>